<protein>
    <submittedName>
        <fullName evidence="3">MarR family transcriptional regulator</fullName>
    </submittedName>
</protein>
<evidence type="ECO:0000256" key="1">
    <source>
        <dbReference type="ARBA" id="ARBA00004496"/>
    </source>
</evidence>
<dbReference type="AlphaFoldDB" id="A0AAE6IIS6"/>
<name>A0AAE6IIS6_LEUCA</name>
<dbReference type="PROSITE" id="PS50995">
    <property type="entry name" value="HTH_MARR_2"/>
    <property type="match status" value="1"/>
</dbReference>
<proteinExistence type="predicted"/>
<gene>
    <name evidence="3" type="ORF">FGL89_00750</name>
</gene>
<dbReference type="Pfam" id="PF01047">
    <property type="entry name" value="MarR"/>
    <property type="match status" value="1"/>
</dbReference>
<evidence type="ECO:0000313" key="3">
    <source>
        <dbReference type="EMBL" id="QEA32767.1"/>
    </source>
</evidence>
<dbReference type="InterPro" id="IPR036388">
    <property type="entry name" value="WH-like_DNA-bd_sf"/>
</dbReference>
<feature type="domain" description="HTH marR-type" evidence="2">
    <location>
        <begin position="8"/>
        <end position="146"/>
    </location>
</feature>
<dbReference type="RefSeq" id="WP_014974359.1">
    <property type="nucleotide sequence ID" value="NZ_CP042374.1"/>
</dbReference>
<comment type="subcellular location">
    <subcellularLocation>
        <location evidence="1">Cytoplasm</location>
    </subcellularLocation>
</comment>
<evidence type="ECO:0000259" key="2">
    <source>
        <dbReference type="PROSITE" id="PS50995"/>
    </source>
</evidence>
<dbReference type="GeneID" id="61186248"/>
<dbReference type="InterPro" id="IPR036390">
    <property type="entry name" value="WH_DNA-bd_sf"/>
</dbReference>
<accession>A0AAE6IIS6</accession>
<dbReference type="GO" id="GO:0005737">
    <property type="term" value="C:cytoplasm"/>
    <property type="evidence" value="ECO:0007669"/>
    <property type="project" value="UniProtKB-SubCell"/>
</dbReference>
<reference evidence="3 4" key="1">
    <citation type="submission" date="2019-06" db="EMBL/GenBank/DDBJ databases">
        <title>Genome analyses of bacteria isolated from kimchi.</title>
        <authorList>
            <person name="Lee S."/>
            <person name="Ahn S."/>
            <person name="Roh S."/>
        </authorList>
    </citation>
    <scope>NUCLEOTIDE SEQUENCE [LARGE SCALE GENOMIC DNA]</scope>
    <source>
        <strain evidence="3 4">CBA3620</strain>
    </source>
</reference>
<dbReference type="Gene3D" id="1.10.10.10">
    <property type="entry name" value="Winged helix-like DNA-binding domain superfamily/Winged helix DNA-binding domain"/>
    <property type="match status" value="1"/>
</dbReference>
<dbReference type="InterPro" id="IPR000835">
    <property type="entry name" value="HTH_MarR-typ"/>
</dbReference>
<dbReference type="InterPro" id="IPR039422">
    <property type="entry name" value="MarR/SlyA-like"/>
</dbReference>
<dbReference type="EMBL" id="CP042374">
    <property type="protein sequence ID" value="QEA32767.1"/>
    <property type="molecule type" value="Genomic_DNA"/>
</dbReference>
<dbReference type="Proteomes" id="UP000321332">
    <property type="component" value="Chromosome"/>
</dbReference>
<dbReference type="SUPFAM" id="SSF46785">
    <property type="entry name" value="Winged helix' DNA-binding domain"/>
    <property type="match status" value="1"/>
</dbReference>
<dbReference type="PANTHER" id="PTHR33164">
    <property type="entry name" value="TRANSCRIPTIONAL REGULATOR, MARR FAMILY"/>
    <property type="match status" value="1"/>
</dbReference>
<evidence type="ECO:0000313" key="4">
    <source>
        <dbReference type="Proteomes" id="UP000321332"/>
    </source>
</evidence>
<dbReference type="GO" id="GO:0006950">
    <property type="term" value="P:response to stress"/>
    <property type="evidence" value="ECO:0007669"/>
    <property type="project" value="TreeGrafter"/>
</dbReference>
<dbReference type="GO" id="GO:0003700">
    <property type="term" value="F:DNA-binding transcription factor activity"/>
    <property type="evidence" value="ECO:0007669"/>
    <property type="project" value="InterPro"/>
</dbReference>
<organism evidence="3 4">
    <name type="scientific">Leuconostoc carnosum</name>
    <dbReference type="NCBI Taxonomy" id="1252"/>
    <lineage>
        <taxon>Bacteria</taxon>
        <taxon>Bacillati</taxon>
        <taxon>Bacillota</taxon>
        <taxon>Bacilli</taxon>
        <taxon>Lactobacillales</taxon>
        <taxon>Lactobacillaceae</taxon>
        <taxon>Leuconostoc</taxon>
    </lineage>
</organism>
<sequence length="155" mass="18265">MVQDEHLYDELCLSVYNTNRYFHHLYEYVLDKYDLSYLQYMCLLIIHKRQSVKLMDIGVELELSSNTLTPVIDKLVNKLWVVKTQNTTDRRSKVLEIAENKTVLFEKILSEVTIMRDELIRQSGRSIADVLEINKALNLVLKKMLQEQETVKEGK</sequence>
<dbReference type="PANTHER" id="PTHR33164:SF5">
    <property type="entry name" value="ORGANIC HYDROPEROXIDE RESISTANCE TRANSCRIPTIONAL REGULATOR"/>
    <property type="match status" value="1"/>
</dbReference>
<dbReference type="SMART" id="SM00347">
    <property type="entry name" value="HTH_MARR"/>
    <property type="match status" value="1"/>
</dbReference>
<dbReference type="OMA" id="FITRHRD"/>